<organism evidence="1 3">
    <name type="scientific">Candidatus Iainarchaeum sp</name>
    <dbReference type="NCBI Taxonomy" id="3101447"/>
    <lineage>
        <taxon>Archaea</taxon>
        <taxon>Candidatus Iainarchaeota</taxon>
        <taxon>Candidatus Iainarchaeia</taxon>
        <taxon>Candidatus Iainarchaeales</taxon>
        <taxon>Candidatus Iainarchaeaceae</taxon>
        <taxon>Candidatus Iainarchaeum</taxon>
    </lineage>
</organism>
<dbReference type="Proteomes" id="UP000577419">
    <property type="component" value="Unassembled WGS sequence"/>
</dbReference>
<dbReference type="AlphaFoldDB" id="A0A7J4IWR0"/>
<evidence type="ECO:0008006" key="4">
    <source>
        <dbReference type="Google" id="ProtNLM"/>
    </source>
</evidence>
<dbReference type="InterPro" id="IPR027417">
    <property type="entry name" value="P-loop_NTPase"/>
</dbReference>
<dbReference type="Gene3D" id="3.40.50.300">
    <property type="entry name" value="P-loop containing nucleotide triphosphate hydrolases"/>
    <property type="match status" value="1"/>
</dbReference>
<name>A0A7J4IWR0_9ARCH</name>
<gene>
    <name evidence="1" type="ORF">HA237_05120</name>
    <name evidence="2" type="ORF">J4224_00475</name>
</gene>
<evidence type="ECO:0000313" key="2">
    <source>
        <dbReference type="EMBL" id="MBS3058883.1"/>
    </source>
</evidence>
<sequence length="209" mass="23187">MAAGTKPDFDELVKYLEPDFLSSQSLHRELESLGNEFLVLLLISPENFSKINEELLRILLVERKLSGIYISGNKPFEKLAKNLSGKGINSSKMIVVDCSPRSEKERGSLKAPSNIVLVGSPDDLSSLSIGFRKAVTSLKEKDFFVILDSISTLSIYNEPMLVEKFVHSLSTQLRAIPKVKGILVAIDSIESDASLRKLSQFCDRIISIK</sequence>
<reference evidence="2" key="3">
    <citation type="submission" date="2021-05" db="EMBL/GenBank/DDBJ databases">
        <title>Protein family content uncovers lineage relationships and bacterial pathway maintenance mechanisms in DPANN archaea.</title>
        <authorList>
            <person name="Castelle C.J."/>
            <person name="Meheust R."/>
            <person name="Jaffe A.L."/>
            <person name="Seitz K."/>
            <person name="Gong X."/>
            <person name="Baker B.J."/>
            <person name="Banfield J.F."/>
        </authorList>
    </citation>
    <scope>NUCLEOTIDE SEQUENCE</scope>
    <source>
        <strain evidence="2">RIFCSPHIGHO2_01_FULL_GW2011_AR10_43_9</strain>
    </source>
</reference>
<dbReference type="InterPro" id="IPR055927">
    <property type="entry name" value="DUF7504"/>
</dbReference>
<evidence type="ECO:0000313" key="1">
    <source>
        <dbReference type="EMBL" id="HIH08719.1"/>
    </source>
</evidence>
<dbReference type="EMBL" id="DUFG01000025">
    <property type="protein sequence ID" value="HIH08719.1"/>
    <property type="molecule type" value="Genomic_DNA"/>
</dbReference>
<dbReference type="EMBL" id="JAGVWF010000006">
    <property type="protein sequence ID" value="MBS3058883.1"/>
    <property type="molecule type" value="Genomic_DNA"/>
</dbReference>
<accession>A0A7J4IWR0</accession>
<proteinExistence type="predicted"/>
<reference evidence="1" key="1">
    <citation type="journal article" date="2020" name="bioRxiv">
        <title>A rank-normalized archaeal taxonomy based on genome phylogeny resolves widespread incomplete and uneven classifications.</title>
        <authorList>
            <person name="Rinke C."/>
            <person name="Chuvochina M."/>
            <person name="Mussig A.J."/>
            <person name="Chaumeil P.-A."/>
            <person name="Waite D.W."/>
            <person name="Whitman W.B."/>
            <person name="Parks D.H."/>
            <person name="Hugenholtz P."/>
        </authorList>
    </citation>
    <scope>NUCLEOTIDE SEQUENCE</scope>
    <source>
        <strain evidence="1">UBA10011</strain>
    </source>
</reference>
<protein>
    <recommendedName>
        <fullName evidence="4">KaiC-like domain-containing protein</fullName>
    </recommendedName>
</protein>
<dbReference type="Pfam" id="PF24336">
    <property type="entry name" value="DUF7504"/>
    <property type="match status" value="1"/>
</dbReference>
<evidence type="ECO:0000313" key="3">
    <source>
        <dbReference type="Proteomes" id="UP000577419"/>
    </source>
</evidence>
<dbReference type="Proteomes" id="UP000683213">
    <property type="component" value="Unassembled WGS sequence"/>
</dbReference>
<comment type="caution">
    <text evidence="1">The sequence shown here is derived from an EMBL/GenBank/DDBJ whole genome shotgun (WGS) entry which is preliminary data.</text>
</comment>
<reference evidence="2" key="2">
    <citation type="submission" date="2021-03" db="EMBL/GenBank/DDBJ databases">
        <authorList>
            <person name="Jaffe A."/>
        </authorList>
    </citation>
    <scope>NUCLEOTIDE SEQUENCE</scope>
    <source>
        <strain evidence="2">RIFCSPHIGHO2_01_FULL_GW2011_AR10_43_9</strain>
    </source>
</reference>